<name>A0ABQ9W2J6_SAGOE</name>
<organism evidence="2 3">
    <name type="scientific">Saguinus oedipus</name>
    <name type="common">Cotton-top tamarin</name>
    <name type="synonym">Oedipomidas oedipus</name>
    <dbReference type="NCBI Taxonomy" id="9490"/>
    <lineage>
        <taxon>Eukaryota</taxon>
        <taxon>Metazoa</taxon>
        <taxon>Chordata</taxon>
        <taxon>Craniata</taxon>
        <taxon>Vertebrata</taxon>
        <taxon>Euteleostomi</taxon>
        <taxon>Mammalia</taxon>
        <taxon>Eutheria</taxon>
        <taxon>Euarchontoglires</taxon>
        <taxon>Primates</taxon>
        <taxon>Haplorrhini</taxon>
        <taxon>Platyrrhini</taxon>
        <taxon>Cebidae</taxon>
        <taxon>Callitrichinae</taxon>
        <taxon>Saguinus</taxon>
    </lineage>
</organism>
<evidence type="ECO:0000313" key="3">
    <source>
        <dbReference type="Proteomes" id="UP001266305"/>
    </source>
</evidence>
<evidence type="ECO:0000313" key="2">
    <source>
        <dbReference type="EMBL" id="KAK2115858.1"/>
    </source>
</evidence>
<sequence>KRKNFPRMKSPQELSELWSSNVLSFVDNSASVSKPQDQEQTKHPEENLYQQAQDSDHRQVAPDDGRTGVQHAETLEYCMPAIPFPHDLGQQEIPVIGKRGER</sequence>
<dbReference type="EMBL" id="JASSZA010000003">
    <property type="protein sequence ID" value="KAK2115858.1"/>
    <property type="molecule type" value="Genomic_DNA"/>
</dbReference>
<protein>
    <submittedName>
        <fullName evidence="2">Uncharacterized protein</fullName>
    </submittedName>
</protein>
<feature type="region of interest" description="Disordered" evidence="1">
    <location>
        <begin position="83"/>
        <end position="102"/>
    </location>
</feature>
<accession>A0ABQ9W2J6</accession>
<feature type="non-terminal residue" evidence="2">
    <location>
        <position position="1"/>
    </location>
</feature>
<gene>
    <name evidence="2" type="ORF">P7K49_006484</name>
</gene>
<keyword evidence="3" id="KW-1185">Reference proteome</keyword>
<proteinExistence type="predicted"/>
<reference evidence="2 3" key="1">
    <citation type="submission" date="2023-05" db="EMBL/GenBank/DDBJ databases">
        <title>B98-5 Cell Line De Novo Hybrid Assembly: An Optical Mapping Approach.</title>
        <authorList>
            <person name="Kananen K."/>
            <person name="Auerbach J.A."/>
            <person name="Kautto E."/>
            <person name="Blachly J.S."/>
        </authorList>
    </citation>
    <scope>NUCLEOTIDE SEQUENCE [LARGE SCALE GENOMIC DNA]</scope>
    <source>
        <strain evidence="2">B95-8</strain>
        <tissue evidence="2">Cell line</tissue>
    </source>
</reference>
<dbReference type="Proteomes" id="UP001266305">
    <property type="component" value="Unassembled WGS sequence"/>
</dbReference>
<evidence type="ECO:0000256" key="1">
    <source>
        <dbReference type="SAM" id="MobiDB-lite"/>
    </source>
</evidence>
<feature type="non-terminal residue" evidence="2">
    <location>
        <position position="102"/>
    </location>
</feature>
<comment type="caution">
    <text evidence="2">The sequence shown here is derived from an EMBL/GenBank/DDBJ whole genome shotgun (WGS) entry which is preliminary data.</text>
</comment>